<dbReference type="AlphaFoldDB" id="A0A5P1FGS1"/>
<reference evidence="2" key="1">
    <citation type="journal article" date="2017" name="Nat. Commun.">
        <title>The asparagus genome sheds light on the origin and evolution of a young Y chromosome.</title>
        <authorList>
            <person name="Harkess A."/>
            <person name="Zhou J."/>
            <person name="Xu C."/>
            <person name="Bowers J.E."/>
            <person name="Van der Hulst R."/>
            <person name="Ayyampalayam S."/>
            <person name="Mercati F."/>
            <person name="Riccardi P."/>
            <person name="McKain M.R."/>
            <person name="Kakrana A."/>
            <person name="Tang H."/>
            <person name="Ray J."/>
            <person name="Groenendijk J."/>
            <person name="Arikit S."/>
            <person name="Mathioni S.M."/>
            <person name="Nakano M."/>
            <person name="Shan H."/>
            <person name="Telgmann-Rauber A."/>
            <person name="Kanno A."/>
            <person name="Yue Z."/>
            <person name="Chen H."/>
            <person name="Li W."/>
            <person name="Chen Y."/>
            <person name="Xu X."/>
            <person name="Zhang Y."/>
            <person name="Luo S."/>
            <person name="Chen H."/>
            <person name="Gao J."/>
            <person name="Mao Z."/>
            <person name="Pires J.C."/>
            <person name="Luo M."/>
            <person name="Kudrna D."/>
            <person name="Wing R.A."/>
            <person name="Meyers B.C."/>
            <person name="Yi K."/>
            <person name="Kong H."/>
            <person name="Lavrijsen P."/>
            <person name="Sunseri F."/>
            <person name="Falavigna A."/>
            <person name="Ye Y."/>
            <person name="Leebens-Mack J.H."/>
            <person name="Chen G."/>
        </authorList>
    </citation>
    <scope>NUCLEOTIDE SEQUENCE [LARGE SCALE GENOMIC DNA]</scope>
    <source>
        <strain evidence="2">cv. DH0086</strain>
    </source>
</reference>
<proteinExistence type="predicted"/>
<dbReference type="Proteomes" id="UP000243459">
    <property type="component" value="Chromosome 3"/>
</dbReference>
<keyword evidence="2" id="KW-1185">Reference proteome</keyword>
<protein>
    <submittedName>
        <fullName evidence="1">Uncharacterized protein</fullName>
    </submittedName>
</protein>
<organism evidence="1 2">
    <name type="scientific">Asparagus officinalis</name>
    <name type="common">Garden asparagus</name>
    <dbReference type="NCBI Taxonomy" id="4686"/>
    <lineage>
        <taxon>Eukaryota</taxon>
        <taxon>Viridiplantae</taxon>
        <taxon>Streptophyta</taxon>
        <taxon>Embryophyta</taxon>
        <taxon>Tracheophyta</taxon>
        <taxon>Spermatophyta</taxon>
        <taxon>Magnoliopsida</taxon>
        <taxon>Liliopsida</taxon>
        <taxon>Asparagales</taxon>
        <taxon>Asparagaceae</taxon>
        <taxon>Asparagoideae</taxon>
        <taxon>Asparagus</taxon>
    </lineage>
</organism>
<name>A0A5P1FGS1_ASPOF</name>
<sequence>MTDSSGRASLGGALRRSGFRRRWWLPSALILRVSTEEARASAWRSALSRGLSSEGRRVCWLRGLAEVVVGTWLDGYLLGVGGVAEVWRRVVKGDGEDTGGAVWWRRELQRRQDVSWGVRADRVRGRLELVLRGLVWLMAQPRCSVAVGSGPWQDGQRLWACGAASGLSALAMRRPNGREERRGEAGGSRWRCAGVMEEELGLLSVGGACGCVVE</sequence>
<dbReference type="EMBL" id="CM007383">
    <property type="protein sequence ID" value="ONK75770.1"/>
    <property type="molecule type" value="Genomic_DNA"/>
</dbReference>
<gene>
    <name evidence="1" type="ORF">A4U43_C03F20370</name>
</gene>
<evidence type="ECO:0000313" key="1">
    <source>
        <dbReference type="EMBL" id="ONK75770.1"/>
    </source>
</evidence>
<dbReference type="Gramene" id="ONK75770">
    <property type="protein sequence ID" value="ONK75770"/>
    <property type="gene ID" value="A4U43_C03F20370"/>
</dbReference>
<evidence type="ECO:0000313" key="2">
    <source>
        <dbReference type="Proteomes" id="UP000243459"/>
    </source>
</evidence>
<accession>A0A5P1FGS1</accession>